<dbReference type="Proteomes" id="UP001199106">
    <property type="component" value="Unassembled WGS sequence"/>
</dbReference>
<name>A0AAD4IA06_9PLEO</name>
<dbReference type="Pfam" id="PF25534">
    <property type="entry name" value="DUF7918"/>
    <property type="match status" value="1"/>
</dbReference>
<comment type="caution">
    <text evidence="3">The sequence shown here is derived from an EMBL/GenBank/DDBJ whole genome shotgun (WGS) entry which is preliminary data.</text>
</comment>
<reference evidence="3" key="1">
    <citation type="submission" date="2021-07" db="EMBL/GenBank/DDBJ databases">
        <title>Genome Resource of American Ginseng Black Spot Pathogen Alternaria panax.</title>
        <authorList>
            <person name="Qiu C."/>
            <person name="Wang W."/>
            <person name="Liu Z."/>
        </authorList>
    </citation>
    <scope>NUCLEOTIDE SEQUENCE</scope>
    <source>
        <strain evidence="3">BNCC115425</strain>
    </source>
</reference>
<organism evidence="3 4">
    <name type="scientific">Alternaria panax</name>
    <dbReference type="NCBI Taxonomy" id="48097"/>
    <lineage>
        <taxon>Eukaryota</taxon>
        <taxon>Fungi</taxon>
        <taxon>Dikarya</taxon>
        <taxon>Ascomycota</taxon>
        <taxon>Pezizomycotina</taxon>
        <taxon>Dothideomycetes</taxon>
        <taxon>Pleosporomycetidae</taxon>
        <taxon>Pleosporales</taxon>
        <taxon>Pleosporineae</taxon>
        <taxon>Pleosporaceae</taxon>
        <taxon>Alternaria</taxon>
        <taxon>Alternaria sect. Panax</taxon>
    </lineage>
</organism>
<protein>
    <recommendedName>
        <fullName evidence="2">DUF7918 domain-containing protein</fullName>
    </recommendedName>
</protein>
<accession>A0AAD4IA06</accession>
<evidence type="ECO:0000256" key="1">
    <source>
        <dbReference type="SAM" id="MobiDB-lite"/>
    </source>
</evidence>
<feature type="compositionally biased region" description="Polar residues" evidence="1">
    <location>
        <begin position="126"/>
        <end position="144"/>
    </location>
</feature>
<dbReference type="EMBL" id="JAANER010000004">
    <property type="protein sequence ID" value="KAG9190604.1"/>
    <property type="molecule type" value="Genomic_DNA"/>
</dbReference>
<evidence type="ECO:0000313" key="3">
    <source>
        <dbReference type="EMBL" id="KAG9190604.1"/>
    </source>
</evidence>
<keyword evidence="4" id="KW-1185">Reference proteome</keyword>
<dbReference type="InterPro" id="IPR057678">
    <property type="entry name" value="DUF7918"/>
</dbReference>
<evidence type="ECO:0000259" key="2">
    <source>
        <dbReference type="Pfam" id="PF25534"/>
    </source>
</evidence>
<feature type="region of interest" description="Disordered" evidence="1">
    <location>
        <begin position="126"/>
        <end position="147"/>
    </location>
</feature>
<feature type="region of interest" description="Disordered" evidence="1">
    <location>
        <begin position="208"/>
        <end position="227"/>
    </location>
</feature>
<proteinExistence type="predicted"/>
<sequence>MADEDLRSMESLGSIRLEFDYGEVGQNLPRDAQYGLLERDSVSENAMKGDVKSLQTGAGTKHEVSKATVCDWKTESHFATFVFKYSNVQVLWVIPHSPSPLDATQATPTQTLSSLPNSMTPSVNLRSNTASATPALPHQNSIRTTPDDYEDLTDEEIIALVKHYRGNDQGLAAQRRRRLLVLLKHYEDKDTASFSIKQETILSEPRVRTKRESANDGAVRGHEKKRRTEVIVLDD</sequence>
<feature type="domain" description="DUF7918" evidence="2">
    <location>
        <begin position="3"/>
        <end position="87"/>
    </location>
</feature>
<evidence type="ECO:0000313" key="4">
    <source>
        <dbReference type="Proteomes" id="UP001199106"/>
    </source>
</evidence>
<dbReference type="AlphaFoldDB" id="A0AAD4IA06"/>
<gene>
    <name evidence="3" type="ORF">G6011_08692</name>
</gene>